<keyword evidence="3" id="KW-1185">Reference proteome</keyword>
<dbReference type="Pfam" id="PF15461">
    <property type="entry name" value="BCD"/>
    <property type="match status" value="1"/>
</dbReference>
<sequence length="315" mass="35191">MPIQLRNLILQTPTYLTMLVGVLLISYQYGVGPLPLLVQFVVCLLLLLAAGIPHGALDHLIEQRRSAQANRPFSMGWFILKYLLLIAAYGVGWLVSPVGSLVVFLVISAWHFGETDLENAPATVLWSLARFVCGGWVLAFILLTHWQEVNPIIARIVQGDPYTIQVWTYLTRHTAAVMTGITALLMTLIGLSYWQRPIAINGGRLLRLGVILLLTYPLPLLPAFILYFAGWHALSSFGSIRAYLSLPGSSLHSAWHLWWQAMPLTVAAFLFLGTCTIAWKIYVPTLDPIPTLFIVLSTITLPHIQVMHQLNNKYK</sequence>
<evidence type="ECO:0000256" key="1">
    <source>
        <dbReference type="HAMAP-Rule" id="MF_02093"/>
    </source>
</evidence>
<dbReference type="EMBL" id="WAEL01000002">
    <property type="protein sequence ID" value="NID09820.1"/>
    <property type="molecule type" value="Genomic_DNA"/>
</dbReference>
<keyword evidence="1" id="KW-0560">Oxidoreductase</keyword>
<keyword evidence="1" id="KW-0223">Dioxygenase</keyword>
<feature type="transmembrane region" description="Helical" evidence="1">
    <location>
        <begin position="82"/>
        <end position="112"/>
    </location>
</feature>
<keyword evidence="1" id="KW-0408">Iron</keyword>
<feature type="transmembrane region" description="Helical" evidence="1">
    <location>
        <begin position="206"/>
        <end position="234"/>
    </location>
</feature>
<accession>A0ABX0QBT3</accession>
<dbReference type="NCBIfam" id="TIGR03753">
    <property type="entry name" value="blh_monoox"/>
    <property type="match status" value="1"/>
</dbReference>
<feature type="transmembrane region" description="Helical" evidence="1">
    <location>
        <begin position="175"/>
        <end position="194"/>
    </location>
</feature>
<feature type="transmembrane region" description="Helical" evidence="1">
    <location>
        <begin position="124"/>
        <end position="146"/>
    </location>
</feature>
<keyword evidence="1" id="KW-0479">Metal-binding</keyword>
<keyword evidence="1" id="KW-1133">Transmembrane helix</keyword>
<evidence type="ECO:0000313" key="3">
    <source>
        <dbReference type="Proteomes" id="UP000606008"/>
    </source>
</evidence>
<keyword evidence="1" id="KW-1003">Cell membrane</keyword>
<dbReference type="EC" id="1.13.11.63" evidence="1"/>
<feature type="transmembrane region" description="Helical" evidence="1">
    <location>
        <begin position="12"/>
        <end position="30"/>
    </location>
</feature>
<comment type="catalytic activity">
    <reaction evidence="1">
        <text>all-trans-beta-carotene + O2 = 2 all-trans-retinal</text>
        <dbReference type="Rhea" id="RHEA:32887"/>
        <dbReference type="ChEBI" id="CHEBI:15379"/>
        <dbReference type="ChEBI" id="CHEBI:17579"/>
        <dbReference type="ChEBI" id="CHEBI:17898"/>
        <dbReference type="EC" id="1.13.11.63"/>
    </reaction>
</comment>
<protein>
    <recommendedName>
        <fullName evidence="1">Probable beta-carotene 15,15'-dioxygenase</fullName>
        <ecNumber evidence="1">1.13.11.63</ecNumber>
    </recommendedName>
</protein>
<comment type="caution">
    <text evidence="1">Lacks conserved residue(s) required for the propagation of feature annotation.</text>
</comment>
<dbReference type="InterPro" id="IPR022270">
    <property type="entry name" value="Blh_diox"/>
</dbReference>
<name>A0ABX0QBT3_9BACT</name>
<comment type="function">
    <text evidence="1">Catalyzes the cleavage of beta-carotene at its central double bond (15,15') to yield two molecules of all-trans-retinal.</text>
</comment>
<keyword evidence="1" id="KW-0812">Transmembrane</keyword>
<feature type="transmembrane region" description="Helical" evidence="1">
    <location>
        <begin position="255"/>
        <end position="282"/>
    </location>
</feature>
<feature type="transmembrane region" description="Helical" evidence="1">
    <location>
        <begin position="288"/>
        <end position="306"/>
    </location>
</feature>
<keyword evidence="1" id="KW-0472">Membrane</keyword>
<comment type="similarity">
    <text evidence="1">Belongs to the Brp/Blh beta-carotene diooxygenase family.</text>
</comment>
<comment type="subcellular location">
    <subcellularLocation>
        <location evidence="1">Cell membrane</location>
        <topology evidence="1">Multi-pass membrane protein</topology>
    </subcellularLocation>
</comment>
<comment type="caution">
    <text evidence="2">The sequence shown here is derived from an EMBL/GenBank/DDBJ whole genome shotgun (WGS) entry which is preliminary data.</text>
</comment>
<organism evidence="2 3">
    <name type="scientific">Fibrivirga algicola</name>
    <dbReference type="NCBI Taxonomy" id="2950420"/>
    <lineage>
        <taxon>Bacteria</taxon>
        <taxon>Pseudomonadati</taxon>
        <taxon>Bacteroidota</taxon>
        <taxon>Cytophagia</taxon>
        <taxon>Cytophagales</taxon>
        <taxon>Spirosomataceae</taxon>
        <taxon>Fibrivirga</taxon>
    </lineage>
</organism>
<reference evidence="3" key="1">
    <citation type="submission" date="2019-09" db="EMBL/GenBank/DDBJ databases">
        <authorList>
            <person name="Jung D.-H."/>
        </authorList>
    </citation>
    <scope>NUCLEOTIDE SEQUENCE [LARGE SCALE GENOMIC DNA]</scope>
    <source>
        <strain evidence="3">JA-25</strain>
    </source>
</reference>
<evidence type="ECO:0000313" key="2">
    <source>
        <dbReference type="EMBL" id="NID09820.1"/>
    </source>
</evidence>
<gene>
    <name evidence="2" type="ORF">F7231_06525</name>
</gene>
<dbReference type="Proteomes" id="UP000606008">
    <property type="component" value="Unassembled WGS sequence"/>
</dbReference>
<comment type="cofactor">
    <cofactor evidence="1">
        <name>Fe(2+)</name>
        <dbReference type="ChEBI" id="CHEBI:29033"/>
    </cofactor>
</comment>
<dbReference type="HAMAP" id="MF_02093">
    <property type="entry name" value="Beta_carotene_diox"/>
    <property type="match status" value="1"/>
</dbReference>
<feature type="transmembrane region" description="Helical" evidence="1">
    <location>
        <begin position="36"/>
        <end position="61"/>
    </location>
</feature>
<proteinExistence type="inferred from homology"/>
<dbReference type="RefSeq" id="WP_166691343.1">
    <property type="nucleotide sequence ID" value="NZ_WAEL01000002.1"/>
</dbReference>
<reference evidence="3" key="2">
    <citation type="submission" date="2023-07" db="EMBL/GenBank/DDBJ databases">
        <authorList>
            <person name="Jung D.-H."/>
        </authorList>
    </citation>
    <scope>NUCLEOTIDE SEQUENCE [LARGE SCALE GENOMIC DNA]</scope>
    <source>
        <strain evidence="3">JA-25</strain>
    </source>
</reference>